<keyword evidence="6" id="KW-1185">Reference proteome</keyword>
<evidence type="ECO:0000313" key="6">
    <source>
        <dbReference type="Proteomes" id="UP000277579"/>
    </source>
</evidence>
<gene>
    <name evidence="5" type="ORF">CLV94_1616</name>
</gene>
<accession>A0A495MP20</accession>
<proteinExistence type="predicted"/>
<evidence type="ECO:0000259" key="3">
    <source>
        <dbReference type="Pfam" id="PF07995"/>
    </source>
</evidence>
<dbReference type="EMBL" id="RBLC01000001">
    <property type="protein sequence ID" value="RKS26553.1"/>
    <property type="molecule type" value="Genomic_DNA"/>
</dbReference>
<protein>
    <submittedName>
        <fullName evidence="5">Putative secreted protein (Por secretion system target)</fullName>
    </submittedName>
</protein>
<dbReference type="AlphaFoldDB" id="A0A495MP20"/>
<name>A0A495MP20_9FLAO</name>
<feature type="chain" id="PRO_5019811262" evidence="2">
    <location>
        <begin position="19"/>
        <end position="456"/>
    </location>
</feature>
<evidence type="ECO:0000256" key="2">
    <source>
        <dbReference type="SAM" id="SignalP"/>
    </source>
</evidence>
<comment type="caution">
    <text evidence="5">The sequence shown here is derived from an EMBL/GenBank/DDBJ whole genome shotgun (WGS) entry which is preliminary data.</text>
</comment>
<dbReference type="PANTHER" id="PTHR19328:SF75">
    <property type="entry name" value="ALDOSE SUGAR DEHYDROGENASE YLII"/>
    <property type="match status" value="1"/>
</dbReference>
<dbReference type="SUPFAM" id="SSF50952">
    <property type="entry name" value="Soluble quinoprotein glucose dehydrogenase"/>
    <property type="match status" value="1"/>
</dbReference>
<sequence length="456" mass="48621">MKTTLQSLVLLFSSLAFSQTIGIVPFATGFTNPIEIAHAGDSRLFVVEQAGIIKIVSSTGTINATPFLNISSLVSCCGERGLLGLAFHPNYATNGFFYVNYTNTGGSTVIARYSVSANPDVANTTGTILMTIAQPFSNHNGGTIKFGPDGYLYIGMGDGGSGGDPGNRAQNINELLGKMLRIDVNSGSPYGIPPTNPYAGATAGADEIWAIGLRNPWKFSFNRLNGDLWIADVGQDQVEEINKVSPTAAGLNYGWRCYEGNSPYNTAGCAAMSTMTFPVAQYTHASTGGCSITGGYVYTGSTYPAMQNKYFFADYCVNRIGMVSTTGTITYSANFSGSNSFTSFGENSSGELFVTGTSQDIVYRVIDTALSNDDFAQHGFSMYPNPADSELFLSSANENILQKISIIDLSGKLLLEQKLENTPINTINIASLKTGIYVVTIEDVSGNRFTSKLGKK</sequence>
<dbReference type="RefSeq" id="WP_121375865.1">
    <property type="nucleotide sequence ID" value="NZ_RBLC01000001.1"/>
</dbReference>
<feature type="signal peptide" evidence="2">
    <location>
        <begin position="1"/>
        <end position="18"/>
    </location>
</feature>
<dbReference type="Pfam" id="PF07995">
    <property type="entry name" value="GSDH"/>
    <property type="match status" value="1"/>
</dbReference>
<evidence type="ECO:0000259" key="4">
    <source>
        <dbReference type="Pfam" id="PF18962"/>
    </source>
</evidence>
<dbReference type="InterPro" id="IPR012938">
    <property type="entry name" value="Glc/Sorbosone_DH"/>
</dbReference>
<dbReference type="Proteomes" id="UP000277579">
    <property type="component" value="Unassembled WGS sequence"/>
</dbReference>
<feature type="domain" description="Secretion system C-terminal sorting" evidence="4">
    <location>
        <begin position="382"/>
        <end position="449"/>
    </location>
</feature>
<organism evidence="5 6">
    <name type="scientific">Flavobacterium endophyticum</name>
    <dbReference type="NCBI Taxonomy" id="1540163"/>
    <lineage>
        <taxon>Bacteria</taxon>
        <taxon>Pseudomonadati</taxon>
        <taxon>Bacteroidota</taxon>
        <taxon>Flavobacteriia</taxon>
        <taxon>Flavobacteriales</taxon>
        <taxon>Flavobacteriaceae</taxon>
        <taxon>Flavobacterium</taxon>
    </lineage>
</organism>
<evidence type="ECO:0000256" key="1">
    <source>
        <dbReference type="ARBA" id="ARBA00022729"/>
    </source>
</evidence>
<dbReference type="PANTHER" id="PTHR19328">
    <property type="entry name" value="HEDGEHOG-INTERACTING PROTEIN"/>
    <property type="match status" value="1"/>
</dbReference>
<feature type="domain" description="Glucose/Sorbosone dehydrogenase" evidence="3">
    <location>
        <begin position="31"/>
        <end position="324"/>
    </location>
</feature>
<dbReference type="Gene3D" id="2.120.10.30">
    <property type="entry name" value="TolB, C-terminal domain"/>
    <property type="match status" value="1"/>
</dbReference>
<dbReference type="InterPro" id="IPR011041">
    <property type="entry name" value="Quinoprot_gluc/sorb_DH_b-prop"/>
</dbReference>
<reference evidence="5 6" key="1">
    <citation type="submission" date="2018-10" db="EMBL/GenBank/DDBJ databases">
        <title>Genomic Encyclopedia of Archaeal and Bacterial Type Strains, Phase II (KMG-II): from individual species to whole genera.</title>
        <authorList>
            <person name="Goeker M."/>
        </authorList>
    </citation>
    <scope>NUCLEOTIDE SEQUENCE [LARGE SCALE GENOMIC DNA]</scope>
    <source>
        <strain evidence="5 6">DSM 29537</strain>
    </source>
</reference>
<evidence type="ECO:0000313" key="5">
    <source>
        <dbReference type="EMBL" id="RKS26553.1"/>
    </source>
</evidence>
<dbReference type="OrthoDB" id="9770043at2"/>
<dbReference type="NCBIfam" id="TIGR04183">
    <property type="entry name" value="Por_Secre_tail"/>
    <property type="match status" value="1"/>
</dbReference>
<keyword evidence="1 2" id="KW-0732">Signal</keyword>
<dbReference type="InterPro" id="IPR026444">
    <property type="entry name" value="Secre_tail"/>
</dbReference>
<dbReference type="Pfam" id="PF18962">
    <property type="entry name" value="Por_Secre_tail"/>
    <property type="match status" value="1"/>
</dbReference>
<dbReference type="InterPro" id="IPR011042">
    <property type="entry name" value="6-blade_b-propeller_TolB-like"/>
</dbReference>